<proteinExistence type="predicted"/>
<dbReference type="EMBL" id="PRFC01000400">
    <property type="protein sequence ID" value="PWU89244.1"/>
    <property type="molecule type" value="Genomic_DNA"/>
</dbReference>
<dbReference type="Proteomes" id="UP000246078">
    <property type="component" value="Unassembled WGS sequence"/>
</dbReference>
<dbReference type="VEuPathDB" id="TriTrypDB:TcCLB.511849.30"/>
<dbReference type="AlphaFoldDB" id="A0A2V2UYX5"/>
<feature type="compositionally biased region" description="Basic and acidic residues" evidence="1">
    <location>
        <begin position="103"/>
        <end position="114"/>
    </location>
</feature>
<dbReference type="VEuPathDB" id="TriTrypDB:TcYC6_0162500"/>
<feature type="compositionally biased region" description="Low complexity" evidence="1">
    <location>
        <begin position="313"/>
        <end position="327"/>
    </location>
</feature>
<feature type="region of interest" description="Disordered" evidence="1">
    <location>
        <begin position="143"/>
        <end position="390"/>
    </location>
</feature>
<dbReference type="VEuPathDB" id="TriTrypDB:TcCLB.506667.120"/>
<feature type="compositionally biased region" description="Polar residues" evidence="1">
    <location>
        <begin position="207"/>
        <end position="216"/>
    </location>
</feature>
<dbReference type="VEuPathDB" id="TriTrypDB:TCSYLVIO_006712"/>
<evidence type="ECO:0000256" key="1">
    <source>
        <dbReference type="SAM" id="MobiDB-lite"/>
    </source>
</evidence>
<sequence>MAMMVPGRVLLVCALCVLWCGLTGVSADGAAGGHVTLGENVLEIVGGQSTSSLAIPGAKGASTGGVLVGGEHPTSDSGTPGDVSFLPGSDDGSVSDSSEEDSALTKDSPRELKGKAQSVSLVVSPPKVKEIVSPESNKQGIVLPAPAESENHNAGGVGAISNREIRDNGGHANASSNDSDPVLPSLSPKVQLPAISQAPGIPPPPSLGQQTSTVTILQEVETPAARSRETSVSSKEISRHAEDPAEGKKGIPPAPTHSQNSTDEKHKTSLLQIGTESAAPKPLSPDGVLEQNSEGTATKDAMKTDVDTGSPAATSESSISTSEIVAVQNKTDEKDGNEQQPEPKGLHNDPDAGNTNFAPTAGGTAAETVKTITAQNNATSNSVDSDGSTAVSHTTFPLLLLLVACAAAAAVVAA</sequence>
<dbReference type="OrthoDB" id="10613814at2759"/>
<feature type="compositionally biased region" description="Basic and acidic residues" evidence="1">
    <location>
        <begin position="236"/>
        <end position="249"/>
    </location>
</feature>
<organism evidence="3 4">
    <name type="scientific">Trypanosoma cruzi</name>
    <dbReference type="NCBI Taxonomy" id="5693"/>
    <lineage>
        <taxon>Eukaryota</taxon>
        <taxon>Discoba</taxon>
        <taxon>Euglenozoa</taxon>
        <taxon>Kinetoplastea</taxon>
        <taxon>Metakinetoplastina</taxon>
        <taxon>Trypanosomatida</taxon>
        <taxon>Trypanosomatidae</taxon>
        <taxon>Trypanosoma</taxon>
        <taxon>Schizotrypanum</taxon>
    </lineage>
</organism>
<dbReference type="VEuPathDB" id="TriTrypDB:TcCL_ESM06208"/>
<dbReference type="VEuPathDB" id="TriTrypDB:Tc_MARK_3968"/>
<protein>
    <submittedName>
        <fullName evidence="3">Mucin-associated surface protein (MASP)</fullName>
    </submittedName>
</protein>
<feature type="signal peptide" evidence="2">
    <location>
        <begin position="1"/>
        <end position="27"/>
    </location>
</feature>
<comment type="caution">
    <text evidence="3">The sequence shown here is derived from an EMBL/GenBank/DDBJ whole genome shotgun (WGS) entry which is preliminary data.</text>
</comment>
<feature type="chain" id="PRO_5016080371" evidence="2">
    <location>
        <begin position="28"/>
        <end position="414"/>
    </location>
</feature>
<name>A0A2V2UYX5_TRYCR</name>
<accession>A0A2V2UYX5</accession>
<evidence type="ECO:0000313" key="3">
    <source>
        <dbReference type="EMBL" id="PWU89244.1"/>
    </source>
</evidence>
<reference evidence="3 4" key="1">
    <citation type="journal article" date="2018" name="Microb. Genom.">
        <title>Expanding an expanded genome: long-read sequencing of Trypanosoma cruzi.</title>
        <authorList>
            <person name="Berna L."/>
            <person name="Rodriguez M."/>
            <person name="Chiribao M.L."/>
            <person name="Parodi-Talice A."/>
            <person name="Pita S."/>
            <person name="Rijo G."/>
            <person name="Alvarez-Valin F."/>
            <person name="Robello C."/>
        </authorList>
    </citation>
    <scope>NUCLEOTIDE SEQUENCE [LARGE SCALE GENOMIC DNA]</scope>
    <source>
        <strain evidence="3 4">TCC</strain>
    </source>
</reference>
<gene>
    <name evidence="3" type="ORF">C3747_400g5</name>
</gene>
<feature type="compositionally biased region" description="Polar residues" evidence="1">
    <location>
        <begin position="370"/>
        <end position="390"/>
    </location>
</feature>
<dbReference type="VEuPathDB" id="TriTrypDB:TcBrA4_0170650"/>
<keyword evidence="2" id="KW-0732">Signal</keyword>
<evidence type="ECO:0000256" key="2">
    <source>
        <dbReference type="SAM" id="SignalP"/>
    </source>
</evidence>
<evidence type="ECO:0000313" key="4">
    <source>
        <dbReference type="Proteomes" id="UP000246078"/>
    </source>
</evidence>
<feature type="region of interest" description="Disordered" evidence="1">
    <location>
        <begin position="64"/>
        <end position="119"/>
    </location>
</feature>
<dbReference type="VEuPathDB" id="TriTrypDB:C3747_400g5"/>
<dbReference type="VEuPathDB" id="TriTrypDB:ECC02_009682"/>